<dbReference type="InterPro" id="IPR014717">
    <property type="entry name" value="Transl_elong_EF1B/ribsomal_bS6"/>
</dbReference>
<protein>
    <submittedName>
        <fullName evidence="2">Uncharacterized protein</fullName>
    </submittedName>
</protein>
<dbReference type="AlphaFoldDB" id="A0A1F7GBC6"/>
<evidence type="ECO:0000256" key="1">
    <source>
        <dbReference type="SAM" id="Phobius"/>
    </source>
</evidence>
<reference evidence="2 3" key="1">
    <citation type="journal article" date="2016" name="Nat. Commun.">
        <title>Thousands of microbial genomes shed light on interconnected biogeochemical processes in an aquifer system.</title>
        <authorList>
            <person name="Anantharaman K."/>
            <person name="Brown C.T."/>
            <person name="Hug L.A."/>
            <person name="Sharon I."/>
            <person name="Castelle C.J."/>
            <person name="Probst A.J."/>
            <person name="Thomas B.C."/>
            <person name="Singh A."/>
            <person name="Wilkins M.J."/>
            <person name="Karaoz U."/>
            <person name="Brodie E.L."/>
            <person name="Williams K.H."/>
            <person name="Hubbard S.S."/>
            <person name="Banfield J.F."/>
        </authorList>
    </citation>
    <scope>NUCLEOTIDE SEQUENCE [LARGE SCALE GENOMIC DNA]</scope>
</reference>
<evidence type="ECO:0000313" key="3">
    <source>
        <dbReference type="Proteomes" id="UP000177208"/>
    </source>
</evidence>
<name>A0A1F7GBC6_9BACT</name>
<keyword evidence="1" id="KW-0812">Transmembrane</keyword>
<feature type="transmembrane region" description="Helical" evidence="1">
    <location>
        <begin position="18"/>
        <end position="36"/>
    </location>
</feature>
<proteinExistence type="predicted"/>
<evidence type="ECO:0000313" key="2">
    <source>
        <dbReference type="EMBL" id="OGK16075.1"/>
    </source>
</evidence>
<gene>
    <name evidence="2" type="ORF">A2774_01750</name>
</gene>
<dbReference type="EMBL" id="MFZG01000027">
    <property type="protein sequence ID" value="OGK16075.1"/>
    <property type="molecule type" value="Genomic_DNA"/>
</dbReference>
<dbReference type="Proteomes" id="UP000177208">
    <property type="component" value="Unassembled WGS sequence"/>
</dbReference>
<dbReference type="Gene3D" id="3.30.70.60">
    <property type="match status" value="1"/>
</dbReference>
<organism evidence="2 3">
    <name type="scientific">Candidatus Roizmanbacteria bacterium RIFCSPHIGHO2_01_FULL_39_12c</name>
    <dbReference type="NCBI Taxonomy" id="1802031"/>
    <lineage>
        <taxon>Bacteria</taxon>
        <taxon>Candidatus Roizmaniibacteriota</taxon>
    </lineage>
</organism>
<accession>A0A1F7GBC6</accession>
<keyword evidence="1" id="KW-1133">Transmembrane helix</keyword>
<sequence length="193" mass="22533">MEKSNLIKQLSDKKTKDYTYTVAFFLLFSFFVFYVIRPNLITVFEIKTKIKKLQEIDQLYADQITKIIEVQAAFENSREDLKLLQEAISRQPEVNKVLFDVNVSTDESKLIAERIVISDINLKDKGTANKLRSFIINLNLSGNFEDTLAFIRKIYNQRRLKLIPLLELTRQTNQSTQSAELLKIKLEVEGFYL</sequence>
<comment type="caution">
    <text evidence="2">The sequence shown here is derived from an EMBL/GenBank/DDBJ whole genome shotgun (WGS) entry which is preliminary data.</text>
</comment>
<keyword evidence="1" id="KW-0472">Membrane</keyword>